<dbReference type="InterPro" id="IPR019800">
    <property type="entry name" value="Glyco_hydro_3_AS"/>
</dbReference>
<dbReference type="GO" id="GO:0004553">
    <property type="term" value="F:hydrolase activity, hydrolyzing O-glycosyl compounds"/>
    <property type="evidence" value="ECO:0007669"/>
    <property type="project" value="InterPro"/>
</dbReference>
<dbReference type="InterPro" id="IPR017853">
    <property type="entry name" value="GH"/>
</dbReference>
<dbReference type="Pfam" id="PF00933">
    <property type="entry name" value="Glyco_hydro_3"/>
    <property type="match status" value="1"/>
</dbReference>
<dbReference type="AlphaFoldDB" id="A0A939LX49"/>
<comment type="similarity">
    <text evidence="1">Belongs to the glycosyl hydrolase 3 family.</text>
</comment>
<evidence type="ECO:0000313" key="7">
    <source>
        <dbReference type="Proteomes" id="UP000664398"/>
    </source>
</evidence>
<evidence type="ECO:0000256" key="4">
    <source>
        <dbReference type="SAM" id="MobiDB-lite"/>
    </source>
</evidence>
<evidence type="ECO:0000256" key="1">
    <source>
        <dbReference type="ARBA" id="ARBA00005336"/>
    </source>
</evidence>
<evidence type="ECO:0000313" key="6">
    <source>
        <dbReference type="EMBL" id="MBO1805726.1"/>
    </source>
</evidence>
<proteinExistence type="inferred from homology"/>
<sequence>MSEGSGGAASRTAPAEGDRSDLRREVRATLMPGFVGFDAPEWLVEALGDGLVASCVYGANVRDREQLARLGAALRAAGPDSLIAIDEEGGEVTRLHYLEGAPYPGAAVLGRIDDPDYTEEIGRRVGRDILASGFNLALAPDADVNSNAANPVIGTRSFGADPALASRHVEAWVRGLESTGAVSCPKHFPGHGDTAQDSHLALPVVDAPLEVIERRDLPPFRAAIAAGARTIMTSHILLPQLDPAGPATFSRAILHDLLRERLGFDGVIVSDALDMAGASGEIGVPEAAVRALAAGCDLLCLGTGTDGDRLHGIEQHVLDAVREGRLDEARVREAASRVRALASGAASGDASPVAFAPGTAAGTADAGAGSLASATADAPDAPDAAIVAPASLARELERIAASFDGAETARAWFADHPSAWVLRIDAEANMAVGHAPWGPFAAAAHPLPGGEPAASAFARRPLIPVDEASTPLWPLEELTEQGAVVIGRDIHRRAFARECVDGLRAAGVPVLCVEAGWPGTETGYADLACFGSSRLVGSALLALMEGGTL</sequence>
<dbReference type="InterPro" id="IPR050226">
    <property type="entry name" value="NagZ_Beta-hexosaminidase"/>
</dbReference>
<dbReference type="PANTHER" id="PTHR30480:SF16">
    <property type="entry name" value="GLYCOSIDE HYDROLASE FAMILY 3 DOMAIN PROTEIN"/>
    <property type="match status" value="1"/>
</dbReference>
<dbReference type="GO" id="GO:0009254">
    <property type="term" value="P:peptidoglycan turnover"/>
    <property type="evidence" value="ECO:0007669"/>
    <property type="project" value="TreeGrafter"/>
</dbReference>
<dbReference type="GO" id="GO:0005975">
    <property type="term" value="P:carbohydrate metabolic process"/>
    <property type="evidence" value="ECO:0007669"/>
    <property type="project" value="InterPro"/>
</dbReference>
<organism evidence="6 7">
    <name type="scientific">Leucobacter ruminantium</name>
    <dbReference type="NCBI Taxonomy" id="1289170"/>
    <lineage>
        <taxon>Bacteria</taxon>
        <taxon>Bacillati</taxon>
        <taxon>Actinomycetota</taxon>
        <taxon>Actinomycetes</taxon>
        <taxon>Micrococcales</taxon>
        <taxon>Microbacteriaceae</taxon>
        <taxon>Leucobacter</taxon>
    </lineage>
</organism>
<gene>
    <name evidence="6" type="ORF">J4H91_10420</name>
</gene>
<dbReference type="EMBL" id="JAGDYL010000018">
    <property type="protein sequence ID" value="MBO1805726.1"/>
    <property type="molecule type" value="Genomic_DNA"/>
</dbReference>
<evidence type="ECO:0000256" key="3">
    <source>
        <dbReference type="ARBA" id="ARBA00023295"/>
    </source>
</evidence>
<protein>
    <recommendedName>
        <fullName evidence="5">Glycoside hydrolase family 3 N-terminal domain-containing protein</fullName>
    </recommendedName>
</protein>
<dbReference type="PROSITE" id="PS00775">
    <property type="entry name" value="GLYCOSYL_HYDROL_F3"/>
    <property type="match status" value="1"/>
</dbReference>
<evidence type="ECO:0000259" key="5">
    <source>
        <dbReference type="Pfam" id="PF00933"/>
    </source>
</evidence>
<feature type="domain" description="Glycoside hydrolase family 3 N-terminal" evidence="5">
    <location>
        <begin position="44"/>
        <end position="339"/>
    </location>
</feature>
<accession>A0A939LX49</accession>
<dbReference type="RefSeq" id="WP_208046199.1">
    <property type="nucleotide sequence ID" value="NZ_JAGDYL010000018.1"/>
</dbReference>
<dbReference type="Gene3D" id="3.20.20.300">
    <property type="entry name" value="Glycoside hydrolase, family 3, N-terminal domain"/>
    <property type="match status" value="1"/>
</dbReference>
<dbReference type="InterPro" id="IPR001764">
    <property type="entry name" value="Glyco_hydro_3_N"/>
</dbReference>
<reference evidence="6" key="1">
    <citation type="submission" date="2021-03" db="EMBL/GenBank/DDBJ databases">
        <title>Leucobacter chromiisoli sp. nov., isolated from chromium-containing soil of chemical plant.</title>
        <authorList>
            <person name="Xu Z."/>
        </authorList>
    </citation>
    <scope>NUCLEOTIDE SEQUENCE</scope>
    <source>
        <strain evidence="6">A2</strain>
    </source>
</reference>
<keyword evidence="7" id="KW-1185">Reference proteome</keyword>
<dbReference type="SUPFAM" id="SSF51445">
    <property type="entry name" value="(Trans)glycosidases"/>
    <property type="match status" value="1"/>
</dbReference>
<dbReference type="InterPro" id="IPR036962">
    <property type="entry name" value="Glyco_hydro_3_N_sf"/>
</dbReference>
<evidence type="ECO:0000256" key="2">
    <source>
        <dbReference type="ARBA" id="ARBA00022801"/>
    </source>
</evidence>
<dbReference type="PANTHER" id="PTHR30480">
    <property type="entry name" value="BETA-HEXOSAMINIDASE-RELATED"/>
    <property type="match status" value="1"/>
</dbReference>
<comment type="caution">
    <text evidence="6">The sequence shown here is derived from an EMBL/GenBank/DDBJ whole genome shotgun (WGS) entry which is preliminary data.</text>
</comment>
<feature type="region of interest" description="Disordered" evidence="4">
    <location>
        <begin position="1"/>
        <end position="21"/>
    </location>
</feature>
<keyword evidence="2" id="KW-0378">Hydrolase</keyword>
<name>A0A939LX49_9MICO</name>
<dbReference type="Proteomes" id="UP000664398">
    <property type="component" value="Unassembled WGS sequence"/>
</dbReference>
<keyword evidence="3" id="KW-0326">Glycosidase</keyword>